<protein>
    <submittedName>
        <fullName evidence="2">Serine protease</fullName>
    </submittedName>
</protein>
<proteinExistence type="predicted"/>
<feature type="non-terminal residue" evidence="2">
    <location>
        <position position="1"/>
    </location>
</feature>
<feature type="region of interest" description="Disordered" evidence="1">
    <location>
        <begin position="1"/>
        <end position="36"/>
    </location>
</feature>
<keyword evidence="3" id="KW-1185">Reference proteome</keyword>
<gene>
    <name evidence="2" type="ORF">G3I46_17705</name>
</gene>
<keyword evidence="2" id="KW-0378">Hydrolase</keyword>
<dbReference type="Proteomes" id="UP000469545">
    <property type="component" value="Unassembled WGS sequence"/>
</dbReference>
<dbReference type="EMBL" id="JAAGMB010000395">
    <property type="protein sequence ID" value="NEB18323.1"/>
    <property type="molecule type" value="Genomic_DNA"/>
</dbReference>
<feature type="non-terminal residue" evidence="2">
    <location>
        <position position="80"/>
    </location>
</feature>
<dbReference type="GO" id="GO:0008233">
    <property type="term" value="F:peptidase activity"/>
    <property type="evidence" value="ECO:0007669"/>
    <property type="project" value="UniProtKB-KW"/>
</dbReference>
<evidence type="ECO:0000313" key="2">
    <source>
        <dbReference type="EMBL" id="NEB18323.1"/>
    </source>
</evidence>
<dbReference type="AlphaFoldDB" id="A0A6N9UQ46"/>
<comment type="caution">
    <text evidence="2">The sequence shown here is derived from an EMBL/GenBank/DDBJ whole genome shotgun (WGS) entry which is preliminary data.</text>
</comment>
<sequence length="80" mass="8281">GERQGLPPMPSALDPDADAVECTAASREKAGKQDWSRQRLDLARVRRHGDGAETTVALVDTGVRAGAAGLGDRVTARGAA</sequence>
<accession>A0A6N9UQ46</accession>
<organism evidence="2 3">
    <name type="scientific">Streptomyces coelicoflavus</name>
    <dbReference type="NCBI Taxonomy" id="285562"/>
    <lineage>
        <taxon>Bacteria</taxon>
        <taxon>Bacillati</taxon>
        <taxon>Actinomycetota</taxon>
        <taxon>Actinomycetes</taxon>
        <taxon>Kitasatosporales</taxon>
        <taxon>Streptomycetaceae</taxon>
        <taxon>Streptomyces</taxon>
    </lineage>
</organism>
<feature type="compositionally biased region" description="Basic and acidic residues" evidence="1">
    <location>
        <begin position="26"/>
        <end position="36"/>
    </location>
</feature>
<evidence type="ECO:0000313" key="3">
    <source>
        <dbReference type="Proteomes" id="UP000469545"/>
    </source>
</evidence>
<name>A0A6N9UQ46_9ACTN</name>
<keyword evidence="2" id="KW-0645">Protease</keyword>
<reference evidence="2 3" key="1">
    <citation type="submission" date="2020-01" db="EMBL/GenBank/DDBJ databases">
        <title>Insect and environment-associated Actinomycetes.</title>
        <authorList>
            <person name="Currrie C."/>
            <person name="Chevrette M."/>
            <person name="Carlson C."/>
            <person name="Stubbendieck R."/>
            <person name="Wendt-Pienkowski E."/>
        </authorList>
    </citation>
    <scope>NUCLEOTIDE SEQUENCE [LARGE SCALE GENOMIC DNA]</scope>
    <source>
        <strain evidence="2 3">SID14172</strain>
    </source>
</reference>
<evidence type="ECO:0000256" key="1">
    <source>
        <dbReference type="SAM" id="MobiDB-lite"/>
    </source>
</evidence>
<dbReference type="GO" id="GO:0006508">
    <property type="term" value="P:proteolysis"/>
    <property type="evidence" value="ECO:0007669"/>
    <property type="project" value="UniProtKB-KW"/>
</dbReference>